<dbReference type="Proteomes" id="UP000609879">
    <property type="component" value="Unassembled WGS sequence"/>
</dbReference>
<protein>
    <submittedName>
        <fullName evidence="1">Uncharacterized protein</fullName>
    </submittedName>
</protein>
<comment type="caution">
    <text evidence="1">The sequence shown here is derived from an EMBL/GenBank/DDBJ whole genome shotgun (WGS) entry which is preliminary data.</text>
</comment>
<proteinExistence type="predicted"/>
<evidence type="ECO:0000313" key="1">
    <source>
        <dbReference type="EMBL" id="GID73413.1"/>
    </source>
</evidence>
<keyword evidence="2" id="KW-1185">Reference proteome</keyword>
<sequence>MDSRDIIATWPLDPVERLRDTLALYKHRPDDDLVIQAASADGQQVGVTFGDLRALIQQIGA</sequence>
<name>A0ABQ3Y0A4_9ACTN</name>
<accession>A0ABQ3Y0A4</accession>
<gene>
    <name evidence="1" type="ORF">Ade02nite_20540</name>
</gene>
<organism evidence="1 2">
    <name type="scientific">Paractinoplanes deccanensis</name>
    <dbReference type="NCBI Taxonomy" id="113561"/>
    <lineage>
        <taxon>Bacteria</taxon>
        <taxon>Bacillati</taxon>
        <taxon>Actinomycetota</taxon>
        <taxon>Actinomycetes</taxon>
        <taxon>Micromonosporales</taxon>
        <taxon>Micromonosporaceae</taxon>
        <taxon>Paractinoplanes</taxon>
    </lineage>
</organism>
<dbReference type="RefSeq" id="WP_203761335.1">
    <property type="nucleotide sequence ID" value="NZ_BAAABO010000029.1"/>
</dbReference>
<dbReference type="EMBL" id="BOMI01000033">
    <property type="protein sequence ID" value="GID73413.1"/>
    <property type="molecule type" value="Genomic_DNA"/>
</dbReference>
<reference evidence="1 2" key="1">
    <citation type="submission" date="2021-01" db="EMBL/GenBank/DDBJ databases">
        <title>Whole genome shotgun sequence of Actinoplanes deccanensis NBRC 13994.</title>
        <authorList>
            <person name="Komaki H."/>
            <person name="Tamura T."/>
        </authorList>
    </citation>
    <scope>NUCLEOTIDE SEQUENCE [LARGE SCALE GENOMIC DNA]</scope>
    <source>
        <strain evidence="1 2">NBRC 13994</strain>
    </source>
</reference>
<evidence type="ECO:0000313" key="2">
    <source>
        <dbReference type="Proteomes" id="UP000609879"/>
    </source>
</evidence>